<gene>
    <name evidence="3" type="ORF">HKI87_11g66100</name>
</gene>
<dbReference type="PANTHER" id="PTHR15180:SF1">
    <property type="entry name" value="GENERAL TRANSCRIPTION FACTOR 3C POLYPEPTIDE 1"/>
    <property type="match status" value="1"/>
</dbReference>
<feature type="compositionally biased region" description="Basic residues" evidence="1">
    <location>
        <begin position="1036"/>
        <end position="1047"/>
    </location>
</feature>
<reference evidence="3 4" key="1">
    <citation type="submission" date="2024-03" db="EMBL/GenBank/DDBJ databases">
        <title>Complete genome sequence of the green alga Chloropicon roscoffensis RCC1871.</title>
        <authorList>
            <person name="Lemieux C."/>
            <person name="Pombert J.-F."/>
            <person name="Otis C."/>
            <person name="Turmel M."/>
        </authorList>
    </citation>
    <scope>NUCLEOTIDE SEQUENCE [LARGE SCALE GENOMIC DNA]</scope>
    <source>
        <strain evidence="3 4">RCC1871</strain>
    </source>
</reference>
<dbReference type="Pfam" id="PF24538">
    <property type="entry name" value="DUF7599"/>
    <property type="match status" value="1"/>
</dbReference>
<dbReference type="AlphaFoldDB" id="A0AAX4PGI7"/>
<dbReference type="GO" id="GO:0000127">
    <property type="term" value="C:transcription factor TFIIIC complex"/>
    <property type="evidence" value="ECO:0007669"/>
    <property type="project" value="InterPro"/>
</dbReference>
<evidence type="ECO:0000259" key="2">
    <source>
        <dbReference type="Pfam" id="PF24538"/>
    </source>
</evidence>
<dbReference type="GO" id="GO:0003677">
    <property type="term" value="F:DNA binding"/>
    <property type="evidence" value="ECO:0007669"/>
    <property type="project" value="InterPro"/>
</dbReference>
<name>A0AAX4PGI7_9CHLO</name>
<dbReference type="Proteomes" id="UP001472866">
    <property type="component" value="Chromosome 11"/>
</dbReference>
<organism evidence="3 4">
    <name type="scientific">Chloropicon roscoffensis</name>
    <dbReference type="NCBI Taxonomy" id="1461544"/>
    <lineage>
        <taxon>Eukaryota</taxon>
        <taxon>Viridiplantae</taxon>
        <taxon>Chlorophyta</taxon>
        <taxon>Chloropicophyceae</taxon>
        <taxon>Chloropicales</taxon>
        <taxon>Chloropicaceae</taxon>
        <taxon>Chloropicon</taxon>
    </lineage>
</organism>
<dbReference type="EMBL" id="CP151511">
    <property type="protein sequence ID" value="WZN65053.1"/>
    <property type="molecule type" value="Genomic_DNA"/>
</dbReference>
<sequence length="1160" mass="130231">MVERLTARVVSQLAFEGEEGCTLDELWDLAVKYVLPTIPAGDDGDRGGLKTVLFRELLERPDVSFESDAGRSALEAALQGVDPLAESGGAGGARVRCKQSRIDIALTNGQVTLLNLLSETDMKTLKFVGKARFKGLLQKNFKVTGSPQTMAYATILRLCDYGLLVRRDVVTPLRDDKGRDGSPAVQNTKCVYLPCFVPPEDELAGLTAGKVAPVFSASAKGKECERRVIKHLEEAAGNVLRANELRKVLKLTKPQWNNTVQSLAKRNLVEKCSYQEGEKRSVDCVKLKKEGGQEACGSERAGKEAAPRAEIVGGSHVFAESYPMMNILHLLEQSAPGGADGVTIEARCWLHSKFKMHYLKELQDANLVVKEKYNIGREVGWNFMLAGEAVANAEKQVAENDEFTPQNRMRQSFILDLLKEKKFLLLSRLREMYWEVVGSADKGIQDLFKDNKSTQRSIAVLIDMGICRLETVHLSRKTVVASHTAKILVKKDVKVDNSLLMEIEKEQVKKPYRERVSKVEVQEVNSISHLIPGTSGQAMMKEEGVVKREDGDVVVLPKTRNSSNTVFHMLRLNGYIAGDIARVMTLHKYLWAMLTEKGSSSLNLDACLSGFSLSNFSRLVGIVSMPEEFLEADYNSETKICELPTSYQELFVNKKAENRFVAMIRVLKSFGLAEEYHDLDGPETSEADPRGRKARHITLKKYAHMTFDEKNPFLESEYGTAIVERIPVEKLEKVTFKLDSGESRDLYWDCLQRTFEGSDAGMHEQKLHLFPASVNRDVCFTKKWRESSLSSFSLLTIRMRQEIIEELNTTNPKAQVDVDLGKLATKHGVGETILSEFVYYWVKFFPTSKIKSAKRLGRGDPVKNKSRRYTEKEDEILATAFAIARVTQGGDDSKEILWKDLPGVPSYLWPSLSTRLSKLRSNESIRAQFEEFSNFCAKNEFERREGGEGEDEDATLERYPQTLRMLANQDKDLRAFLLTRGDTFALEWNRRLEELKAVVKRESAAMLKAKVVKKKKKKGSKRIRMKQIPPMEGTSRKKRQKKGKSVAKSRSNAVKVEFPELEALQVANFLGITYHQFLSEGKPALHLPGLVQSYAPRQQGTQEGRLLSFLFRSPGAREDSVVKHLGEQGAAEELLSACVERGSVRQVSSSAGTRHYFLAC</sequence>
<protein>
    <recommendedName>
        <fullName evidence="2">DUF7599 domain-containing protein</fullName>
    </recommendedName>
</protein>
<feature type="compositionally biased region" description="Basic residues" evidence="1">
    <location>
        <begin position="1010"/>
        <end position="1025"/>
    </location>
</feature>
<dbReference type="InterPro" id="IPR044210">
    <property type="entry name" value="Tfc3-like"/>
</dbReference>
<evidence type="ECO:0000256" key="1">
    <source>
        <dbReference type="SAM" id="MobiDB-lite"/>
    </source>
</evidence>
<feature type="domain" description="DUF7599" evidence="2">
    <location>
        <begin position="226"/>
        <end position="290"/>
    </location>
</feature>
<proteinExistence type="predicted"/>
<evidence type="ECO:0000313" key="3">
    <source>
        <dbReference type="EMBL" id="WZN65053.1"/>
    </source>
</evidence>
<dbReference type="GO" id="GO:0006384">
    <property type="term" value="P:transcription initiation at RNA polymerase III promoter"/>
    <property type="evidence" value="ECO:0007669"/>
    <property type="project" value="InterPro"/>
</dbReference>
<dbReference type="InterPro" id="IPR056020">
    <property type="entry name" value="DUF7599"/>
</dbReference>
<accession>A0AAX4PGI7</accession>
<evidence type="ECO:0000313" key="4">
    <source>
        <dbReference type="Proteomes" id="UP001472866"/>
    </source>
</evidence>
<keyword evidence="4" id="KW-1185">Reference proteome</keyword>
<dbReference type="GO" id="GO:0042791">
    <property type="term" value="P:5S class rRNA transcription by RNA polymerase III"/>
    <property type="evidence" value="ECO:0007669"/>
    <property type="project" value="TreeGrafter"/>
</dbReference>
<dbReference type="PANTHER" id="PTHR15180">
    <property type="entry name" value="GENERAL TRANSCRIPTION FACTOR 3C POLYPEPTIDE 1"/>
    <property type="match status" value="1"/>
</dbReference>
<feature type="region of interest" description="Disordered" evidence="1">
    <location>
        <begin position="1010"/>
        <end position="1049"/>
    </location>
</feature>